<dbReference type="GO" id="GO:0005737">
    <property type="term" value="C:cytoplasm"/>
    <property type="evidence" value="ECO:0007669"/>
    <property type="project" value="TreeGrafter"/>
</dbReference>
<feature type="transmembrane region" description="Helical" evidence="7">
    <location>
        <begin position="133"/>
        <end position="154"/>
    </location>
</feature>
<keyword evidence="5 6" id="KW-0833">Ubl conjugation pathway</keyword>
<dbReference type="Proteomes" id="UP000655225">
    <property type="component" value="Unassembled WGS sequence"/>
</dbReference>
<reference evidence="9 10" key="1">
    <citation type="submission" date="2020-04" db="EMBL/GenBank/DDBJ databases">
        <title>Plant Genome Project.</title>
        <authorList>
            <person name="Zhang R.-G."/>
        </authorList>
    </citation>
    <scope>NUCLEOTIDE SEQUENCE [LARGE SCALE GENOMIC DNA]</scope>
    <source>
        <strain evidence="9">YNK0</strain>
        <tissue evidence="9">Leaf</tissue>
    </source>
</reference>
<comment type="catalytic activity">
    <reaction evidence="1">
        <text>S-ubiquitinyl-[E2 ubiquitin-conjugating enzyme]-L-cysteine + [acceptor protein]-L-lysine = [E2 ubiquitin-conjugating enzyme]-L-cysteine + N(6)-ubiquitinyl-[acceptor protein]-L-lysine.</text>
        <dbReference type="EC" id="2.3.2.26"/>
    </reaction>
</comment>
<dbReference type="GO" id="GO:0000209">
    <property type="term" value="P:protein polyubiquitination"/>
    <property type="evidence" value="ECO:0007669"/>
    <property type="project" value="TreeGrafter"/>
</dbReference>
<dbReference type="OrthoDB" id="8068875at2759"/>
<name>A0A834ZZD2_TETSI</name>
<evidence type="ECO:0000256" key="4">
    <source>
        <dbReference type="ARBA" id="ARBA00022679"/>
    </source>
</evidence>
<evidence type="ECO:0000256" key="6">
    <source>
        <dbReference type="PROSITE-ProRule" id="PRU00104"/>
    </source>
</evidence>
<keyword evidence="10" id="KW-1185">Reference proteome</keyword>
<dbReference type="InterPro" id="IPR050409">
    <property type="entry name" value="E3_ubiq-protein_ligase"/>
</dbReference>
<feature type="domain" description="HECT" evidence="8">
    <location>
        <begin position="244"/>
        <end position="312"/>
    </location>
</feature>
<evidence type="ECO:0000256" key="3">
    <source>
        <dbReference type="ARBA" id="ARBA00012485"/>
    </source>
</evidence>
<dbReference type="GO" id="GO:0061630">
    <property type="term" value="F:ubiquitin protein ligase activity"/>
    <property type="evidence" value="ECO:0007669"/>
    <property type="project" value="UniProtKB-EC"/>
</dbReference>
<sequence length="312" mass="34448">MEVSPRTNLYCTPKRGADLLLLRYSPRAKPYCSPQGGAGLLLWRHSPRAEHYCSLLGGTGWLHGGSARRLALTAPLLGVLEWPLRRLIVPKPTENTIVEERACFPSLQGRRSREGLAAINDLKRSCCNREEDLFVFSALDVLLLLCIWTMDLIFHEMQGLEHAVVIATSCLKVVAPKTGTEITAVRVLEALIVTSDLRHIGQMSMLVAILLGMHLNLELSPFSLCSVLMYISRFAGLAGVGRLVPLEGFSALQGISGSQWFQIHKAYGSADHLPSAHTCFNQLDLPEYPSKQHLEERLLLAIHEANEGFGFG</sequence>
<dbReference type="AlphaFoldDB" id="A0A834ZZD2"/>
<keyword evidence="7" id="KW-0812">Transmembrane</keyword>
<evidence type="ECO:0000259" key="8">
    <source>
        <dbReference type="PROSITE" id="PS50237"/>
    </source>
</evidence>
<keyword evidence="7" id="KW-0472">Membrane</keyword>
<dbReference type="InterPro" id="IPR000569">
    <property type="entry name" value="HECT_dom"/>
</dbReference>
<evidence type="ECO:0000256" key="2">
    <source>
        <dbReference type="ARBA" id="ARBA00004906"/>
    </source>
</evidence>
<dbReference type="EC" id="2.3.2.26" evidence="3"/>
<evidence type="ECO:0000313" key="9">
    <source>
        <dbReference type="EMBL" id="KAF8411337.1"/>
    </source>
</evidence>
<keyword evidence="4" id="KW-0808">Transferase</keyword>
<dbReference type="SUPFAM" id="SSF56204">
    <property type="entry name" value="Hect, E3 ligase catalytic domain"/>
    <property type="match status" value="1"/>
</dbReference>
<comment type="caution">
    <text evidence="9">The sequence shown here is derived from an EMBL/GenBank/DDBJ whole genome shotgun (WGS) entry which is preliminary data.</text>
</comment>
<gene>
    <name evidence="9" type="ORF">HHK36_003884</name>
</gene>
<comment type="pathway">
    <text evidence="2">Protein modification; protein ubiquitination.</text>
</comment>
<dbReference type="PANTHER" id="PTHR11254">
    <property type="entry name" value="HECT DOMAIN UBIQUITIN-PROTEIN LIGASE"/>
    <property type="match status" value="1"/>
</dbReference>
<protein>
    <recommendedName>
        <fullName evidence="3">HECT-type E3 ubiquitin transferase</fullName>
        <ecNumber evidence="3">2.3.2.26</ecNumber>
    </recommendedName>
</protein>
<organism evidence="9 10">
    <name type="scientific">Tetracentron sinense</name>
    <name type="common">Spur-leaf</name>
    <dbReference type="NCBI Taxonomy" id="13715"/>
    <lineage>
        <taxon>Eukaryota</taxon>
        <taxon>Viridiplantae</taxon>
        <taxon>Streptophyta</taxon>
        <taxon>Embryophyta</taxon>
        <taxon>Tracheophyta</taxon>
        <taxon>Spermatophyta</taxon>
        <taxon>Magnoliopsida</taxon>
        <taxon>Trochodendrales</taxon>
        <taxon>Trochodendraceae</taxon>
        <taxon>Tetracentron</taxon>
    </lineage>
</organism>
<dbReference type="InterPro" id="IPR035983">
    <property type="entry name" value="Hect_E3_ubiquitin_ligase"/>
</dbReference>
<keyword evidence="7" id="KW-1133">Transmembrane helix</keyword>
<dbReference type="SMART" id="SM00119">
    <property type="entry name" value="HECTc"/>
    <property type="match status" value="1"/>
</dbReference>
<accession>A0A834ZZD2</accession>
<evidence type="ECO:0000256" key="7">
    <source>
        <dbReference type="SAM" id="Phobius"/>
    </source>
</evidence>
<evidence type="ECO:0000313" key="10">
    <source>
        <dbReference type="Proteomes" id="UP000655225"/>
    </source>
</evidence>
<evidence type="ECO:0000256" key="5">
    <source>
        <dbReference type="ARBA" id="ARBA00022786"/>
    </source>
</evidence>
<dbReference type="EMBL" id="JABCRI010000002">
    <property type="protein sequence ID" value="KAF8411337.1"/>
    <property type="molecule type" value="Genomic_DNA"/>
</dbReference>
<dbReference type="Gene3D" id="3.30.2410.10">
    <property type="entry name" value="Hect, E3 ligase catalytic domain"/>
    <property type="match status" value="1"/>
</dbReference>
<dbReference type="PROSITE" id="PS50237">
    <property type="entry name" value="HECT"/>
    <property type="match status" value="1"/>
</dbReference>
<dbReference type="Pfam" id="PF00632">
    <property type="entry name" value="HECT"/>
    <property type="match status" value="1"/>
</dbReference>
<proteinExistence type="predicted"/>
<evidence type="ECO:0000256" key="1">
    <source>
        <dbReference type="ARBA" id="ARBA00000885"/>
    </source>
</evidence>
<dbReference type="GO" id="GO:0006511">
    <property type="term" value="P:ubiquitin-dependent protein catabolic process"/>
    <property type="evidence" value="ECO:0007669"/>
    <property type="project" value="TreeGrafter"/>
</dbReference>
<feature type="active site" description="Glycyl thioester intermediate" evidence="6">
    <location>
        <position position="279"/>
    </location>
</feature>
<dbReference type="PANTHER" id="PTHR11254:SF398">
    <property type="entry name" value="HECT-TYPE E3 UBIQUITIN TRANSFERASE"/>
    <property type="match status" value="1"/>
</dbReference>